<dbReference type="InterPro" id="IPR050314">
    <property type="entry name" value="Glycosyl_Hydrlase_18"/>
</dbReference>
<evidence type="ECO:0000256" key="2">
    <source>
        <dbReference type="ARBA" id="ARBA00023295"/>
    </source>
</evidence>
<keyword evidence="1 3" id="KW-0378">Hydrolase</keyword>
<organism evidence="6 7">
    <name type="scientific">Thalassiosira pseudonana</name>
    <name type="common">Marine diatom</name>
    <name type="synonym">Cyclotella nana</name>
    <dbReference type="NCBI Taxonomy" id="35128"/>
    <lineage>
        <taxon>Eukaryota</taxon>
        <taxon>Sar</taxon>
        <taxon>Stramenopiles</taxon>
        <taxon>Ochrophyta</taxon>
        <taxon>Bacillariophyta</taxon>
        <taxon>Coscinodiscophyceae</taxon>
        <taxon>Thalassiosirophycidae</taxon>
        <taxon>Thalassiosirales</taxon>
        <taxon>Thalassiosiraceae</taxon>
        <taxon>Thalassiosira</taxon>
    </lineage>
</organism>
<reference evidence="6 7" key="2">
    <citation type="journal article" date="2008" name="Nature">
        <title>The Phaeodactylum genome reveals the evolutionary history of diatom genomes.</title>
        <authorList>
            <person name="Bowler C."/>
            <person name="Allen A.E."/>
            <person name="Badger J.H."/>
            <person name="Grimwood J."/>
            <person name="Jabbari K."/>
            <person name="Kuo A."/>
            <person name="Maheswari U."/>
            <person name="Martens C."/>
            <person name="Maumus F."/>
            <person name="Otillar R.P."/>
            <person name="Rayko E."/>
            <person name="Salamov A."/>
            <person name="Vandepoele K."/>
            <person name="Beszteri B."/>
            <person name="Gruber A."/>
            <person name="Heijde M."/>
            <person name="Katinka M."/>
            <person name="Mock T."/>
            <person name="Valentin K."/>
            <person name="Verret F."/>
            <person name="Berges J.A."/>
            <person name="Brownlee C."/>
            <person name="Cadoret J.P."/>
            <person name="Chiovitti A."/>
            <person name="Choi C.J."/>
            <person name="Coesel S."/>
            <person name="De Martino A."/>
            <person name="Detter J.C."/>
            <person name="Durkin C."/>
            <person name="Falciatore A."/>
            <person name="Fournet J."/>
            <person name="Haruta M."/>
            <person name="Huysman M.J."/>
            <person name="Jenkins B.D."/>
            <person name="Jiroutova K."/>
            <person name="Jorgensen R.E."/>
            <person name="Joubert Y."/>
            <person name="Kaplan A."/>
            <person name="Kroger N."/>
            <person name="Kroth P.G."/>
            <person name="La Roche J."/>
            <person name="Lindquist E."/>
            <person name="Lommer M."/>
            <person name="Martin-Jezequel V."/>
            <person name="Lopez P.J."/>
            <person name="Lucas S."/>
            <person name="Mangogna M."/>
            <person name="McGinnis K."/>
            <person name="Medlin L.K."/>
            <person name="Montsant A."/>
            <person name="Oudot-Le Secq M.P."/>
            <person name="Napoli C."/>
            <person name="Obornik M."/>
            <person name="Parker M.S."/>
            <person name="Petit J.L."/>
            <person name="Porcel B.M."/>
            <person name="Poulsen N."/>
            <person name="Robison M."/>
            <person name="Rychlewski L."/>
            <person name="Rynearson T.A."/>
            <person name="Schmutz J."/>
            <person name="Shapiro H."/>
            <person name="Siaut M."/>
            <person name="Stanley M."/>
            <person name="Sussman M.R."/>
            <person name="Taylor A.R."/>
            <person name="Vardi A."/>
            <person name="von Dassow P."/>
            <person name="Vyverman W."/>
            <person name="Willis A."/>
            <person name="Wyrwicz L.S."/>
            <person name="Rokhsar D.S."/>
            <person name="Weissenbach J."/>
            <person name="Armbrust E.V."/>
            <person name="Green B.R."/>
            <person name="Van de Peer Y."/>
            <person name="Grigoriev I.V."/>
        </authorList>
    </citation>
    <scope>NUCLEOTIDE SEQUENCE [LARGE SCALE GENOMIC DNA]</scope>
    <source>
        <strain evidence="6 7">CCMP1335</strain>
    </source>
</reference>
<dbReference type="HOGENOM" id="CLU_002833_14_1_1"/>
<dbReference type="PROSITE" id="PS51910">
    <property type="entry name" value="GH18_2"/>
    <property type="match status" value="1"/>
</dbReference>
<proteinExistence type="inferred from homology"/>
<dbReference type="GO" id="GO:0005975">
    <property type="term" value="P:carbohydrate metabolic process"/>
    <property type="evidence" value="ECO:0007669"/>
    <property type="project" value="InterPro"/>
</dbReference>
<protein>
    <recommendedName>
        <fullName evidence="5">GH18 domain-containing protein</fullName>
    </recommendedName>
</protein>
<dbReference type="PANTHER" id="PTHR11177:SF317">
    <property type="entry name" value="CHITINASE 12-RELATED"/>
    <property type="match status" value="1"/>
</dbReference>
<evidence type="ECO:0000313" key="6">
    <source>
        <dbReference type="EMBL" id="EED86206.1"/>
    </source>
</evidence>
<dbReference type="GO" id="GO:0008061">
    <property type="term" value="F:chitin binding"/>
    <property type="evidence" value="ECO:0007669"/>
    <property type="project" value="InterPro"/>
</dbReference>
<sequence length="349" mass="39404">MLDGNVRYDRNKFADPANVDFSKYDRINYAFFQPDLDANIFGTDEWADPQLLWGPYDYNPQEQNCAYHKISEGIIARAHAVGTEVMPSIGGWTLSDNFPTIAASDTLRRKFAQNCVKLITEYGFDGIDIDWEYPAYEDHSGTPADTENFTLFLQAIRDALDVLGQSTGRFYGLTAALPCGPDKIEKIQVEKITNILTELNLMSYDLHGAFDVLTGINAPMFDQGWTDKSKRWSVHGCVNNYVDRGVPLAKMNLGLPFYGRSFRKATGMKQVHSGPDDINFHLDEGSPQYFNIVKALGRMTTYRHEKTQTQYAVFNDGQRGLFIMQIREGCTASSFGRYQEICLTTATHP</sequence>
<dbReference type="PROSITE" id="PS01095">
    <property type="entry name" value="GH18_1"/>
    <property type="match status" value="1"/>
</dbReference>
<keyword evidence="7" id="KW-1185">Reference proteome</keyword>
<evidence type="ECO:0000256" key="3">
    <source>
        <dbReference type="RuleBase" id="RU000489"/>
    </source>
</evidence>
<evidence type="ECO:0000313" key="7">
    <source>
        <dbReference type="Proteomes" id="UP000001449"/>
    </source>
</evidence>
<dbReference type="SMART" id="SM00636">
    <property type="entry name" value="Glyco_18"/>
    <property type="match status" value="1"/>
</dbReference>
<dbReference type="SUPFAM" id="SSF51445">
    <property type="entry name" value="(Trans)glycosidases"/>
    <property type="match status" value="1"/>
</dbReference>
<dbReference type="Pfam" id="PF00704">
    <property type="entry name" value="Glyco_hydro_18"/>
    <property type="match status" value="1"/>
</dbReference>
<name>B8LEM0_THAPS</name>
<dbReference type="EMBL" id="DS999444">
    <property type="protein sequence ID" value="EED86206.1"/>
    <property type="molecule type" value="Genomic_DNA"/>
</dbReference>
<evidence type="ECO:0000256" key="4">
    <source>
        <dbReference type="RuleBase" id="RU004453"/>
    </source>
</evidence>
<dbReference type="KEGG" id="tps:THAPSDRAFT_bd911"/>
<dbReference type="PANTHER" id="PTHR11177">
    <property type="entry name" value="CHITINASE"/>
    <property type="match status" value="1"/>
</dbReference>
<dbReference type="GO" id="GO:0004568">
    <property type="term" value="F:chitinase activity"/>
    <property type="evidence" value="ECO:0000318"/>
    <property type="project" value="GO_Central"/>
</dbReference>
<dbReference type="GO" id="GO:0005576">
    <property type="term" value="C:extracellular region"/>
    <property type="evidence" value="ECO:0000318"/>
    <property type="project" value="GO_Central"/>
</dbReference>
<dbReference type="GeneID" id="7446045"/>
<accession>B8LEM0</accession>
<comment type="similarity">
    <text evidence="4">Belongs to the glycosyl hydrolase 18 family.</text>
</comment>
<reference evidence="6 7" key="1">
    <citation type="journal article" date="2004" name="Science">
        <title>The genome of the diatom Thalassiosira pseudonana: ecology, evolution, and metabolism.</title>
        <authorList>
            <person name="Armbrust E.V."/>
            <person name="Berges J.A."/>
            <person name="Bowler C."/>
            <person name="Green B.R."/>
            <person name="Martinez D."/>
            <person name="Putnam N.H."/>
            <person name="Zhou S."/>
            <person name="Allen A.E."/>
            <person name="Apt K.E."/>
            <person name="Bechner M."/>
            <person name="Brzezinski M.A."/>
            <person name="Chaal B.K."/>
            <person name="Chiovitti A."/>
            <person name="Davis A.K."/>
            <person name="Demarest M.S."/>
            <person name="Detter J.C."/>
            <person name="Glavina T."/>
            <person name="Goodstein D."/>
            <person name="Hadi M.Z."/>
            <person name="Hellsten U."/>
            <person name="Hildebrand M."/>
            <person name="Jenkins B.D."/>
            <person name="Jurka J."/>
            <person name="Kapitonov V.V."/>
            <person name="Kroger N."/>
            <person name="Lau W.W."/>
            <person name="Lane T.W."/>
            <person name="Larimer F.W."/>
            <person name="Lippmeier J.C."/>
            <person name="Lucas S."/>
            <person name="Medina M."/>
            <person name="Montsant A."/>
            <person name="Obornik M."/>
            <person name="Parker M.S."/>
            <person name="Palenik B."/>
            <person name="Pazour G.J."/>
            <person name="Richardson P.M."/>
            <person name="Rynearson T.A."/>
            <person name="Saito M.A."/>
            <person name="Schwartz D.C."/>
            <person name="Thamatrakoln K."/>
            <person name="Valentin K."/>
            <person name="Vardi A."/>
            <person name="Wilkerson F.P."/>
            <person name="Rokhsar D.S."/>
        </authorList>
    </citation>
    <scope>NUCLEOTIDE SEQUENCE [LARGE SCALE GENOMIC DNA]</scope>
    <source>
        <strain evidence="6 7">CCMP1335</strain>
    </source>
</reference>
<dbReference type="FunFam" id="3.20.20.80:FF:000357">
    <property type="entry name" value="Predicted protein"/>
    <property type="match status" value="1"/>
</dbReference>
<keyword evidence="2 3" id="KW-0326">Glycosidase</keyword>
<dbReference type="Gene3D" id="3.20.20.80">
    <property type="entry name" value="Glycosidases"/>
    <property type="match status" value="1"/>
</dbReference>
<dbReference type="RefSeq" id="XP_002297467.1">
    <property type="nucleotide sequence ID" value="XM_002297431.1"/>
</dbReference>
<dbReference type="InterPro" id="IPR011583">
    <property type="entry name" value="Chitinase_II/V-like_cat"/>
</dbReference>
<dbReference type="Proteomes" id="UP000001449">
    <property type="component" value="Unassembled WGS sequence"/>
</dbReference>
<evidence type="ECO:0000259" key="5">
    <source>
        <dbReference type="PROSITE" id="PS51910"/>
    </source>
</evidence>
<evidence type="ECO:0000256" key="1">
    <source>
        <dbReference type="ARBA" id="ARBA00022801"/>
    </source>
</evidence>
<dbReference type="PaxDb" id="35128-Thapsdraft911"/>
<gene>
    <name evidence="6" type="ORF">THAPSDRAFT_bd911</name>
</gene>
<dbReference type="InterPro" id="IPR001579">
    <property type="entry name" value="Glyco_hydro_18_chit_AS"/>
</dbReference>
<dbReference type="AlphaFoldDB" id="B8LEM0"/>
<dbReference type="GO" id="GO:0006032">
    <property type="term" value="P:chitin catabolic process"/>
    <property type="evidence" value="ECO:0000318"/>
    <property type="project" value="GO_Central"/>
</dbReference>
<dbReference type="STRING" id="35128.B8LEM0"/>
<dbReference type="eggNOG" id="KOG2806">
    <property type="taxonomic scope" value="Eukaryota"/>
</dbReference>
<dbReference type="InterPro" id="IPR017853">
    <property type="entry name" value="GH"/>
</dbReference>
<dbReference type="InParanoid" id="B8LEM0"/>
<dbReference type="InterPro" id="IPR001223">
    <property type="entry name" value="Glyco_hydro18_cat"/>
</dbReference>
<feature type="domain" description="GH18" evidence="5">
    <location>
        <begin position="1"/>
        <end position="349"/>
    </location>
</feature>